<dbReference type="EMBL" id="SPHZ02000003">
    <property type="protein sequence ID" value="KAF0924512.1"/>
    <property type="molecule type" value="Genomic_DNA"/>
</dbReference>
<evidence type="ECO:0000313" key="3">
    <source>
        <dbReference type="Proteomes" id="UP000479710"/>
    </source>
</evidence>
<feature type="region of interest" description="Disordered" evidence="1">
    <location>
        <begin position="1"/>
        <end position="39"/>
    </location>
</feature>
<organism evidence="2 3">
    <name type="scientific">Oryza meyeriana var. granulata</name>
    <dbReference type="NCBI Taxonomy" id="110450"/>
    <lineage>
        <taxon>Eukaryota</taxon>
        <taxon>Viridiplantae</taxon>
        <taxon>Streptophyta</taxon>
        <taxon>Embryophyta</taxon>
        <taxon>Tracheophyta</taxon>
        <taxon>Spermatophyta</taxon>
        <taxon>Magnoliopsida</taxon>
        <taxon>Liliopsida</taxon>
        <taxon>Poales</taxon>
        <taxon>Poaceae</taxon>
        <taxon>BOP clade</taxon>
        <taxon>Oryzoideae</taxon>
        <taxon>Oryzeae</taxon>
        <taxon>Oryzinae</taxon>
        <taxon>Oryza</taxon>
        <taxon>Oryza meyeriana</taxon>
    </lineage>
</organism>
<protein>
    <submittedName>
        <fullName evidence="2">Uncharacterized protein</fullName>
    </submittedName>
</protein>
<reference evidence="2 3" key="1">
    <citation type="submission" date="2019-11" db="EMBL/GenBank/DDBJ databases">
        <title>Whole genome sequence of Oryza granulata.</title>
        <authorList>
            <person name="Li W."/>
        </authorList>
    </citation>
    <scope>NUCLEOTIDE SEQUENCE [LARGE SCALE GENOMIC DNA]</scope>
    <source>
        <strain evidence="3">cv. Menghai</strain>
        <tissue evidence="2">Leaf</tissue>
    </source>
</reference>
<dbReference type="Proteomes" id="UP000479710">
    <property type="component" value="Unassembled WGS sequence"/>
</dbReference>
<name>A0A6G1EJC5_9ORYZ</name>
<keyword evidence="3" id="KW-1185">Reference proteome</keyword>
<dbReference type="AlphaFoldDB" id="A0A6G1EJC5"/>
<evidence type="ECO:0000313" key="2">
    <source>
        <dbReference type="EMBL" id="KAF0924512.1"/>
    </source>
</evidence>
<accession>A0A6G1EJC5</accession>
<comment type="caution">
    <text evidence="2">The sequence shown here is derived from an EMBL/GenBank/DDBJ whole genome shotgun (WGS) entry which is preliminary data.</text>
</comment>
<proteinExistence type="predicted"/>
<feature type="compositionally biased region" description="Basic and acidic residues" evidence="1">
    <location>
        <begin position="1"/>
        <end position="11"/>
    </location>
</feature>
<feature type="compositionally biased region" description="Acidic residues" evidence="1">
    <location>
        <begin position="24"/>
        <end position="34"/>
    </location>
</feature>
<evidence type="ECO:0000256" key="1">
    <source>
        <dbReference type="SAM" id="MobiDB-lite"/>
    </source>
</evidence>
<gene>
    <name evidence="2" type="ORF">E2562_010159</name>
</gene>
<sequence length="61" mass="6693">MEEHMANKAEEPATDEATSTVVNMEEDMEQDEVTADGTVARRREMSRGEEAEPGVVVIVAN</sequence>